<gene>
    <name evidence="3" type="ORF">F0562_028948</name>
</gene>
<dbReference type="InterPro" id="IPR052018">
    <property type="entry name" value="PHP_domain"/>
</dbReference>
<name>A0A5J5B1P9_9ASTE</name>
<evidence type="ECO:0000256" key="1">
    <source>
        <dbReference type="SAM" id="MobiDB-lite"/>
    </source>
</evidence>
<keyword evidence="4" id="KW-1185">Reference proteome</keyword>
<dbReference type="OrthoDB" id="16564at2759"/>
<dbReference type="Pfam" id="PF02811">
    <property type="entry name" value="PHP"/>
    <property type="match status" value="1"/>
</dbReference>
<protein>
    <recommendedName>
        <fullName evidence="2">Polymerase/histidinol phosphatase N-terminal domain-containing protein</fullName>
    </recommendedName>
</protein>
<feature type="region of interest" description="Disordered" evidence="1">
    <location>
        <begin position="1"/>
        <end position="39"/>
    </location>
</feature>
<reference evidence="3 4" key="1">
    <citation type="submission" date="2019-09" db="EMBL/GenBank/DDBJ databases">
        <title>A chromosome-level genome assembly of the Chinese tupelo Nyssa sinensis.</title>
        <authorList>
            <person name="Yang X."/>
            <person name="Kang M."/>
            <person name="Yang Y."/>
            <person name="Xiong H."/>
            <person name="Wang M."/>
            <person name="Zhang Z."/>
            <person name="Wang Z."/>
            <person name="Wu H."/>
            <person name="Ma T."/>
            <person name="Liu J."/>
            <person name="Xi Z."/>
        </authorList>
    </citation>
    <scope>NUCLEOTIDE SEQUENCE [LARGE SCALE GENOMIC DNA]</scope>
    <source>
        <strain evidence="3">J267</strain>
        <tissue evidence="3">Leaf</tissue>
    </source>
</reference>
<feature type="compositionally biased region" description="Basic residues" evidence="1">
    <location>
        <begin position="22"/>
        <end position="37"/>
    </location>
</feature>
<dbReference type="SMART" id="SM00481">
    <property type="entry name" value="POLIIIAc"/>
    <property type="match status" value="1"/>
</dbReference>
<sequence>MMGDGFFIQSTNNGDKENPKKTNGKKKKKKRGGSKKKMTIEETKAYKSVSEWVFLGSDASSVAVDNDFGVLMTRSKFSEKLMFELHSHSKCSDGFLTPSKLVERAHQIGVRVLALTDHDTMSGIPEALEAACRFGIKIIPGVEISTIFFPRGEPGSEEPVHILAYYSSCGPTRFEKLEKFLANIRLLGNGVAPGRLHVSRALVEAGHVENLKQAFARYLYDGGPAYSTGCEPVAEEVVQLICETGEVTENWQASIILKSERKLDFEVIARIMTCRLTDRAYSELADDYNLVKLGGSDYHGRGGQDESALGSVSLPVLAVHEFLKVARPIWCRAIRDILENYSDDPSELNLDRIMRFGKTRILKGSSPFSYCNDLIDLCLSSWLTSEERQNAEFEAIKLKLSRISINQGEIQAQVNSII</sequence>
<dbReference type="CDD" id="cd07438">
    <property type="entry name" value="PHP_HisPPase_AMP"/>
    <property type="match status" value="1"/>
</dbReference>
<dbReference type="GO" id="GO:0035312">
    <property type="term" value="F:5'-3' DNA exonuclease activity"/>
    <property type="evidence" value="ECO:0007669"/>
    <property type="project" value="TreeGrafter"/>
</dbReference>
<dbReference type="Gene3D" id="3.20.20.140">
    <property type="entry name" value="Metal-dependent hydrolases"/>
    <property type="match status" value="1"/>
</dbReference>
<dbReference type="InterPro" id="IPR003141">
    <property type="entry name" value="Pol/His_phosphatase_N"/>
</dbReference>
<accession>A0A5J5B1P9</accession>
<dbReference type="AlphaFoldDB" id="A0A5J5B1P9"/>
<dbReference type="PANTHER" id="PTHR42924:SF3">
    <property type="entry name" value="POLYMERASE_HISTIDINOL PHOSPHATASE N-TERMINAL DOMAIN-CONTAINING PROTEIN"/>
    <property type="match status" value="1"/>
</dbReference>
<dbReference type="InterPro" id="IPR004013">
    <property type="entry name" value="PHP_dom"/>
</dbReference>
<dbReference type="PANTHER" id="PTHR42924">
    <property type="entry name" value="EXONUCLEASE"/>
    <property type="match status" value="1"/>
</dbReference>
<proteinExistence type="predicted"/>
<dbReference type="Gene3D" id="1.10.150.650">
    <property type="match status" value="1"/>
</dbReference>
<evidence type="ECO:0000259" key="2">
    <source>
        <dbReference type="SMART" id="SM00481"/>
    </source>
</evidence>
<organism evidence="3 4">
    <name type="scientific">Nyssa sinensis</name>
    <dbReference type="NCBI Taxonomy" id="561372"/>
    <lineage>
        <taxon>Eukaryota</taxon>
        <taxon>Viridiplantae</taxon>
        <taxon>Streptophyta</taxon>
        <taxon>Embryophyta</taxon>
        <taxon>Tracheophyta</taxon>
        <taxon>Spermatophyta</taxon>
        <taxon>Magnoliopsida</taxon>
        <taxon>eudicotyledons</taxon>
        <taxon>Gunneridae</taxon>
        <taxon>Pentapetalae</taxon>
        <taxon>asterids</taxon>
        <taxon>Cornales</taxon>
        <taxon>Nyssaceae</taxon>
        <taxon>Nyssa</taxon>
    </lineage>
</organism>
<dbReference type="GO" id="GO:0004534">
    <property type="term" value="F:5'-3' RNA exonuclease activity"/>
    <property type="evidence" value="ECO:0007669"/>
    <property type="project" value="TreeGrafter"/>
</dbReference>
<feature type="domain" description="Polymerase/histidinol phosphatase N-terminal" evidence="2">
    <location>
        <begin position="83"/>
        <end position="148"/>
    </location>
</feature>
<dbReference type="SUPFAM" id="SSF89550">
    <property type="entry name" value="PHP domain-like"/>
    <property type="match status" value="1"/>
</dbReference>
<evidence type="ECO:0000313" key="4">
    <source>
        <dbReference type="Proteomes" id="UP000325577"/>
    </source>
</evidence>
<dbReference type="Proteomes" id="UP000325577">
    <property type="component" value="Linkage Group LG16"/>
</dbReference>
<dbReference type="EMBL" id="CM018039">
    <property type="protein sequence ID" value="KAA8536470.1"/>
    <property type="molecule type" value="Genomic_DNA"/>
</dbReference>
<evidence type="ECO:0000313" key="3">
    <source>
        <dbReference type="EMBL" id="KAA8536470.1"/>
    </source>
</evidence>
<dbReference type="InterPro" id="IPR016195">
    <property type="entry name" value="Pol/histidinol_Pase-like"/>
</dbReference>